<keyword evidence="10 11" id="KW-0961">Cell wall biogenesis/degradation</keyword>
<dbReference type="UniPathway" id="UPA00219"/>
<dbReference type="GO" id="GO:0005886">
    <property type="term" value="C:plasma membrane"/>
    <property type="evidence" value="ECO:0007669"/>
    <property type="project" value="UniProtKB-SubCell"/>
</dbReference>
<proteinExistence type="inferred from homology"/>
<evidence type="ECO:0000256" key="1">
    <source>
        <dbReference type="ARBA" id="ARBA00022475"/>
    </source>
</evidence>
<comment type="pathway">
    <text evidence="11">Cell wall biogenesis; peptidoglycan biosynthesis.</text>
</comment>
<evidence type="ECO:0000256" key="3">
    <source>
        <dbReference type="ARBA" id="ARBA00022676"/>
    </source>
</evidence>
<evidence type="ECO:0000256" key="7">
    <source>
        <dbReference type="ARBA" id="ARBA00022984"/>
    </source>
</evidence>
<keyword evidence="4 11" id="KW-0808">Transferase</keyword>
<reference evidence="13 14" key="1">
    <citation type="submission" date="2020-02" db="EMBL/GenBank/DDBJ databases">
        <title>complete genome sequence of Rhodobacteraceae bacterium.</title>
        <authorList>
            <person name="Park J."/>
            <person name="Kim Y.-S."/>
            <person name="Kim K.-H."/>
        </authorList>
    </citation>
    <scope>NUCLEOTIDE SEQUENCE [LARGE SCALE GENOMIC DNA]</scope>
    <source>
        <strain evidence="13 14">RR4-56</strain>
    </source>
</reference>
<keyword evidence="7 11" id="KW-0573">Peptidoglycan synthesis</keyword>
<evidence type="ECO:0000256" key="8">
    <source>
        <dbReference type="ARBA" id="ARBA00022989"/>
    </source>
</evidence>
<evidence type="ECO:0000256" key="10">
    <source>
        <dbReference type="ARBA" id="ARBA00023316"/>
    </source>
</evidence>
<evidence type="ECO:0000256" key="11">
    <source>
        <dbReference type="HAMAP-Rule" id="MF_00766"/>
    </source>
</evidence>
<evidence type="ECO:0000256" key="4">
    <source>
        <dbReference type="ARBA" id="ARBA00022679"/>
    </source>
</evidence>
<comment type="subcellular location">
    <subcellularLocation>
        <location evidence="11">Cell inner membrane</location>
        <topology evidence="11">Single-pass membrane protein</topology>
    </subcellularLocation>
</comment>
<keyword evidence="3 11" id="KW-0328">Glycosyltransferase</keyword>
<dbReference type="EC" id="2.4.99.28" evidence="11"/>
<dbReference type="PANTHER" id="PTHR30400:SF0">
    <property type="entry name" value="BIOSYNTHETIC PEPTIDOGLYCAN TRANSGLYCOSYLASE"/>
    <property type="match status" value="1"/>
</dbReference>
<dbReference type="Gene3D" id="1.10.3810.10">
    <property type="entry name" value="Biosynthetic peptidoglycan transglycosylase-like"/>
    <property type="match status" value="1"/>
</dbReference>
<evidence type="ECO:0000259" key="12">
    <source>
        <dbReference type="Pfam" id="PF00912"/>
    </source>
</evidence>
<evidence type="ECO:0000313" key="13">
    <source>
        <dbReference type="EMBL" id="QIE55543.1"/>
    </source>
</evidence>
<dbReference type="GO" id="GO:0016763">
    <property type="term" value="F:pentosyltransferase activity"/>
    <property type="evidence" value="ECO:0007669"/>
    <property type="project" value="InterPro"/>
</dbReference>
<dbReference type="NCBIfam" id="TIGR02070">
    <property type="entry name" value="mono_pep_trsgly"/>
    <property type="match status" value="1"/>
</dbReference>
<keyword evidence="8 11" id="KW-1133">Transmembrane helix</keyword>
<evidence type="ECO:0000256" key="6">
    <source>
        <dbReference type="ARBA" id="ARBA00022960"/>
    </source>
</evidence>
<dbReference type="PANTHER" id="PTHR30400">
    <property type="entry name" value="MONOFUNCTIONAL BIOSYNTHETIC PEPTIDOGLYCAN TRANSGLYCOSYLASE"/>
    <property type="match status" value="1"/>
</dbReference>
<sequence>MKRARRLFRALARRVMRLLVTAALVASLWVVAYRWIDPPVTYLIASEWLRLGDVSRDWRDLDEISPDMARAAMGGEDAKFCAHYGFDFKSIRMALADERRRRGASTISQQVAKNAFLWPGANWLRKGLEAGFTVLIELSWPKARIMEVYLNIAEMGPGVFGAEAAAQHWFGKPASKLSLREAARIAAILPNPRERNAARPSAYVGHRAGAIADGADTLRAEGRADCVSP</sequence>
<dbReference type="AlphaFoldDB" id="A0A7L5BWL2"/>
<dbReference type="RefSeq" id="WP_165097611.1">
    <property type="nucleotide sequence ID" value="NZ_CP049056.1"/>
</dbReference>
<dbReference type="Proteomes" id="UP000503336">
    <property type="component" value="Chromosome"/>
</dbReference>
<dbReference type="KEGG" id="hdh:G5B40_08780"/>
<name>A0A7L5BWL2_9RHOB</name>
<dbReference type="GO" id="GO:0071555">
    <property type="term" value="P:cell wall organization"/>
    <property type="evidence" value="ECO:0007669"/>
    <property type="project" value="UniProtKB-KW"/>
</dbReference>
<comment type="function">
    <text evidence="11">Peptidoglycan polymerase that catalyzes glycan chain elongation from lipid-linked precursors.</text>
</comment>
<keyword evidence="14" id="KW-1185">Reference proteome</keyword>
<dbReference type="HAMAP" id="MF_00766">
    <property type="entry name" value="PGT_MtgA"/>
    <property type="match status" value="1"/>
</dbReference>
<dbReference type="InterPro" id="IPR001264">
    <property type="entry name" value="Glyco_trans_51"/>
</dbReference>
<keyword evidence="2 11" id="KW-0997">Cell inner membrane</keyword>
<keyword evidence="5 11" id="KW-0812">Transmembrane</keyword>
<dbReference type="GO" id="GO:0008360">
    <property type="term" value="P:regulation of cell shape"/>
    <property type="evidence" value="ECO:0007669"/>
    <property type="project" value="UniProtKB-KW"/>
</dbReference>
<comment type="catalytic activity">
    <reaction evidence="11">
        <text>[GlcNAc-(1-&gt;4)-Mur2Ac(oyl-L-Ala-gamma-D-Glu-L-Lys-D-Ala-D-Ala)](n)-di-trans,octa-cis-undecaprenyl diphosphate + beta-D-GlcNAc-(1-&gt;4)-Mur2Ac(oyl-L-Ala-gamma-D-Glu-L-Lys-D-Ala-D-Ala)-di-trans,octa-cis-undecaprenyl diphosphate = [GlcNAc-(1-&gt;4)-Mur2Ac(oyl-L-Ala-gamma-D-Glu-L-Lys-D-Ala-D-Ala)](n+1)-di-trans,octa-cis-undecaprenyl diphosphate + di-trans,octa-cis-undecaprenyl diphosphate + H(+)</text>
        <dbReference type="Rhea" id="RHEA:23708"/>
        <dbReference type="Rhea" id="RHEA-COMP:9602"/>
        <dbReference type="Rhea" id="RHEA-COMP:9603"/>
        <dbReference type="ChEBI" id="CHEBI:15378"/>
        <dbReference type="ChEBI" id="CHEBI:58405"/>
        <dbReference type="ChEBI" id="CHEBI:60033"/>
        <dbReference type="ChEBI" id="CHEBI:78435"/>
        <dbReference type="EC" id="2.4.99.28"/>
    </reaction>
</comment>
<evidence type="ECO:0000313" key="14">
    <source>
        <dbReference type="Proteomes" id="UP000503336"/>
    </source>
</evidence>
<dbReference type="GO" id="GO:0009252">
    <property type="term" value="P:peptidoglycan biosynthetic process"/>
    <property type="evidence" value="ECO:0007669"/>
    <property type="project" value="UniProtKB-UniRule"/>
</dbReference>
<evidence type="ECO:0000256" key="5">
    <source>
        <dbReference type="ARBA" id="ARBA00022692"/>
    </source>
</evidence>
<comment type="similarity">
    <text evidence="11">Belongs to the glycosyltransferase 51 family.</text>
</comment>
<organism evidence="13 14">
    <name type="scientific">Pikeienuella piscinae</name>
    <dbReference type="NCBI Taxonomy" id="2748098"/>
    <lineage>
        <taxon>Bacteria</taxon>
        <taxon>Pseudomonadati</taxon>
        <taxon>Pseudomonadota</taxon>
        <taxon>Alphaproteobacteria</taxon>
        <taxon>Rhodobacterales</taxon>
        <taxon>Paracoccaceae</taxon>
        <taxon>Pikeienuella</taxon>
    </lineage>
</organism>
<evidence type="ECO:0000256" key="9">
    <source>
        <dbReference type="ARBA" id="ARBA00023136"/>
    </source>
</evidence>
<dbReference type="InterPro" id="IPR036950">
    <property type="entry name" value="PBP_transglycosylase"/>
</dbReference>
<accession>A0A7L5BWL2</accession>
<keyword evidence="9 11" id="KW-0472">Membrane</keyword>
<feature type="domain" description="Glycosyl transferase family 51" evidence="12">
    <location>
        <begin position="53"/>
        <end position="211"/>
    </location>
</feature>
<keyword evidence="1 11" id="KW-1003">Cell membrane</keyword>
<protein>
    <recommendedName>
        <fullName evidence="11">Biosynthetic peptidoglycan transglycosylase</fullName>
        <ecNumber evidence="11">2.4.99.28</ecNumber>
    </recommendedName>
    <alternativeName>
        <fullName evidence="11">Glycan polymerase</fullName>
    </alternativeName>
    <alternativeName>
        <fullName evidence="11">Peptidoglycan glycosyltransferase MtgA</fullName>
        <shortName evidence="11">PGT</shortName>
    </alternativeName>
</protein>
<keyword evidence="6 11" id="KW-0133">Cell shape</keyword>
<dbReference type="EMBL" id="CP049056">
    <property type="protein sequence ID" value="QIE55543.1"/>
    <property type="molecule type" value="Genomic_DNA"/>
</dbReference>
<dbReference type="GO" id="GO:0009274">
    <property type="term" value="C:peptidoglycan-based cell wall"/>
    <property type="evidence" value="ECO:0007669"/>
    <property type="project" value="InterPro"/>
</dbReference>
<gene>
    <name evidence="11 13" type="primary">mtgA</name>
    <name evidence="13" type="ORF">G5B40_08780</name>
</gene>
<evidence type="ECO:0000256" key="2">
    <source>
        <dbReference type="ARBA" id="ARBA00022519"/>
    </source>
</evidence>
<dbReference type="Pfam" id="PF00912">
    <property type="entry name" value="Transgly"/>
    <property type="match status" value="1"/>
</dbReference>
<dbReference type="InterPro" id="IPR023346">
    <property type="entry name" value="Lysozyme-like_dom_sf"/>
</dbReference>
<dbReference type="InterPro" id="IPR011812">
    <property type="entry name" value="Pep_trsgly"/>
</dbReference>
<dbReference type="SUPFAM" id="SSF53955">
    <property type="entry name" value="Lysozyme-like"/>
    <property type="match status" value="1"/>
</dbReference>
<dbReference type="GO" id="GO:0008955">
    <property type="term" value="F:peptidoglycan glycosyltransferase activity"/>
    <property type="evidence" value="ECO:0007669"/>
    <property type="project" value="UniProtKB-UniRule"/>
</dbReference>